<sequence>MEQCATGCGKSAELRCSTCKTVHYCGTECQKKDWKTHKKECSPPLPRPPTTHCTGCNQRFGGRDEVEVDQLCPDCGYTTCESCSCHHSRGTCYCQDSNFGHPYCDRFPQWYHFSQRTGRSYTGDNHP</sequence>
<dbReference type="Pfam" id="PF01753">
    <property type="entry name" value="zf-MYND"/>
    <property type="match status" value="1"/>
</dbReference>
<dbReference type="AlphaFoldDB" id="A0AAD7B7T1"/>
<name>A0AAD7B7T1_9AGAR</name>
<protein>
    <recommendedName>
        <fullName evidence="5">MYND-type domain-containing protein</fullName>
    </recommendedName>
</protein>
<evidence type="ECO:0000256" key="4">
    <source>
        <dbReference type="PROSITE-ProRule" id="PRU00134"/>
    </source>
</evidence>
<evidence type="ECO:0000313" key="7">
    <source>
        <dbReference type="Proteomes" id="UP001221142"/>
    </source>
</evidence>
<dbReference type="InterPro" id="IPR002893">
    <property type="entry name" value="Znf_MYND"/>
</dbReference>
<reference evidence="6" key="1">
    <citation type="submission" date="2023-03" db="EMBL/GenBank/DDBJ databases">
        <title>Massive genome expansion in bonnet fungi (Mycena s.s.) driven by repeated elements and novel gene families across ecological guilds.</title>
        <authorList>
            <consortium name="Lawrence Berkeley National Laboratory"/>
            <person name="Harder C.B."/>
            <person name="Miyauchi S."/>
            <person name="Viragh M."/>
            <person name="Kuo A."/>
            <person name="Thoen E."/>
            <person name="Andreopoulos B."/>
            <person name="Lu D."/>
            <person name="Skrede I."/>
            <person name="Drula E."/>
            <person name="Henrissat B."/>
            <person name="Morin E."/>
            <person name="Kohler A."/>
            <person name="Barry K."/>
            <person name="LaButti K."/>
            <person name="Morin E."/>
            <person name="Salamov A."/>
            <person name="Lipzen A."/>
            <person name="Mereny Z."/>
            <person name="Hegedus B."/>
            <person name="Baldrian P."/>
            <person name="Stursova M."/>
            <person name="Weitz H."/>
            <person name="Taylor A."/>
            <person name="Grigoriev I.V."/>
            <person name="Nagy L.G."/>
            <person name="Martin F."/>
            <person name="Kauserud H."/>
        </authorList>
    </citation>
    <scope>NUCLEOTIDE SEQUENCE</scope>
    <source>
        <strain evidence="6">9284</strain>
    </source>
</reference>
<gene>
    <name evidence="6" type="ORF">FB45DRAFT_1117295</name>
</gene>
<organism evidence="6 7">
    <name type="scientific">Roridomyces roridus</name>
    <dbReference type="NCBI Taxonomy" id="1738132"/>
    <lineage>
        <taxon>Eukaryota</taxon>
        <taxon>Fungi</taxon>
        <taxon>Dikarya</taxon>
        <taxon>Basidiomycota</taxon>
        <taxon>Agaricomycotina</taxon>
        <taxon>Agaricomycetes</taxon>
        <taxon>Agaricomycetidae</taxon>
        <taxon>Agaricales</taxon>
        <taxon>Marasmiineae</taxon>
        <taxon>Mycenaceae</taxon>
        <taxon>Roridomyces</taxon>
    </lineage>
</organism>
<dbReference type="Proteomes" id="UP001221142">
    <property type="component" value="Unassembled WGS sequence"/>
</dbReference>
<keyword evidence="7" id="KW-1185">Reference proteome</keyword>
<feature type="domain" description="MYND-type" evidence="5">
    <location>
        <begin position="5"/>
        <end position="41"/>
    </location>
</feature>
<keyword evidence="1" id="KW-0479">Metal-binding</keyword>
<dbReference type="SUPFAM" id="SSF144232">
    <property type="entry name" value="HIT/MYND zinc finger-like"/>
    <property type="match status" value="1"/>
</dbReference>
<evidence type="ECO:0000256" key="2">
    <source>
        <dbReference type="ARBA" id="ARBA00022771"/>
    </source>
</evidence>
<keyword evidence="2 4" id="KW-0863">Zinc-finger</keyword>
<evidence type="ECO:0000313" key="6">
    <source>
        <dbReference type="EMBL" id="KAJ7612725.1"/>
    </source>
</evidence>
<dbReference type="GO" id="GO:0008270">
    <property type="term" value="F:zinc ion binding"/>
    <property type="evidence" value="ECO:0007669"/>
    <property type="project" value="UniProtKB-KW"/>
</dbReference>
<comment type="caution">
    <text evidence="6">The sequence shown here is derived from an EMBL/GenBank/DDBJ whole genome shotgun (WGS) entry which is preliminary data.</text>
</comment>
<evidence type="ECO:0000256" key="1">
    <source>
        <dbReference type="ARBA" id="ARBA00022723"/>
    </source>
</evidence>
<feature type="non-terminal residue" evidence="6">
    <location>
        <position position="1"/>
    </location>
</feature>
<dbReference type="Gene3D" id="6.10.140.2220">
    <property type="match status" value="1"/>
</dbReference>
<evidence type="ECO:0000256" key="3">
    <source>
        <dbReference type="ARBA" id="ARBA00022833"/>
    </source>
</evidence>
<accession>A0AAD7B7T1</accession>
<dbReference type="EMBL" id="JARKIF010000030">
    <property type="protein sequence ID" value="KAJ7612725.1"/>
    <property type="molecule type" value="Genomic_DNA"/>
</dbReference>
<proteinExistence type="predicted"/>
<dbReference type="PROSITE" id="PS50865">
    <property type="entry name" value="ZF_MYND_2"/>
    <property type="match status" value="1"/>
</dbReference>
<keyword evidence="3" id="KW-0862">Zinc</keyword>
<evidence type="ECO:0000259" key="5">
    <source>
        <dbReference type="PROSITE" id="PS50865"/>
    </source>
</evidence>